<dbReference type="Gene3D" id="2.60.40.3770">
    <property type="match status" value="1"/>
</dbReference>
<keyword evidence="1" id="KW-0812">Transmembrane</keyword>
<keyword evidence="1" id="KW-0472">Membrane</keyword>
<reference evidence="5" key="1">
    <citation type="submission" date="2017-02" db="UniProtKB">
        <authorList>
            <consortium name="WormBaseParasite"/>
        </authorList>
    </citation>
    <scope>IDENTIFICATION</scope>
</reference>
<evidence type="ECO:0000313" key="3">
    <source>
        <dbReference type="EMBL" id="VDL65769.1"/>
    </source>
</evidence>
<dbReference type="InterPro" id="IPR009878">
    <property type="entry name" value="Phlebovirus_G2_fusion"/>
</dbReference>
<evidence type="ECO:0000313" key="5">
    <source>
        <dbReference type="WBParaSite" id="NBR_0000217901-mRNA-1"/>
    </source>
</evidence>
<organism evidence="5">
    <name type="scientific">Nippostrongylus brasiliensis</name>
    <name type="common">Rat hookworm</name>
    <dbReference type="NCBI Taxonomy" id="27835"/>
    <lineage>
        <taxon>Eukaryota</taxon>
        <taxon>Metazoa</taxon>
        <taxon>Ecdysozoa</taxon>
        <taxon>Nematoda</taxon>
        <taxon>Chromadorea</taxon>
        <taxon>Rhabditida</taxon>
        <taxon>Rhabditina</taxon>
        <taxon>Rhabditomorpha</taxon>
        <taxon>Strongyloidea</taxon>
        <taxon>Heligmosomidae</taxon>
        <taxon>Nippostrongylus</taxon>
    </lineage>
</organism>
<protein>
    <submittedName>
        <fullName evidence="5">Phlebovirus_G2 domain-containing protein</fullName>
    </submittedName>
</protein>
<sequence length="319" mass="35738">MTAVTLPPTPSLQAHFVSDGKDVAIREFPHRPPIYCASHEAAILMNCTMEDDCRCYAAENRVRCECDTHDVEHDFNRLQMKLPLKTPQWEMQSRGTDVIAKIPHFVAADVILNFNTTVNAVTVWNKANICSASNAPLEGCYQCAQGAVARTICKSNDETTAEIVCQQYSFVVPCTPKGAESQLRFHFNSARQSLNCSIQCGGATSYLVLRGILKYVEDVHTPLASLMGTNAVYREIAWPDFPHIFDVILSWYKTLIVALIVGVLALIASYMVIQWLSLSCLRFGFRLVRIIVCLPCRLLCIAARYRRRAPPTAPHEKRI</sequence>
<dbReference type="Proteomes" id="UP000271162">
    <property type="component" value="Unassembled WGS sequence"/>
</dbReference>
<name>A0A0N4XI27_NIPBR</name>
<accession>A0A0N4XI27</accession>
<keyword evidence="1" id="KW-1133">Transmembrane helix</keyword>
<evidence type="ECO:0000256" key="1">
    <source>
        <dbReference type="SAM" id="Phobius"/>
    </source>
</evidence>
<keyword evidence="4" id="KW-1185">Reference proteome</keyword>
<evidence type="ECO:0000259" key="2">
    <source>
        <dbReference type="Pfam" id="PF07245"/>
    </source>
</evidence>
<dbReference type="EMBL" id="UYSL01002311">
    <property type="protein sequence ID" value="VDL65769.1"/>
    <property type="molecule type" value="Genomic_DNA"/>
</dbReference>
<reference evidence="3 4" key="2">
    <citation type="submission" date="2018-11" db="EMBL/GenBank/DDBJ databases">
        <authorList>
            <consortium name="Pathogen Informatics"/>
        </authorList>
    </citation>
    <scope>NUCLEOTIDE SEQUENCE [LARGE SCALE GENOMIC DNA]</scope>
</reference>
<dbReference type="Pfam" id="PF07245">
    <property type="entry name" value="Phlebovirus_G2"/>
    <property type="match status" value="1"/>
</dbReference>
<proteinExistence type="predicted"/>
<dbReference type="WBParaSite" id="NBR_0000217901-mRNA-1">
    <property type="protein sequence ID" value="NBR_0000217901-mRNA-1"/>
    <property type="gene ID" value="NBR_0000217901"/>
</dbReference>
<dbReference type="AlphaFoldDB" id="A0A0N4XI27"/>
<feature type="transmembrane region" description="Helical" evidence="1">
    <location>
        <begin position="255"/>
        <end position="277"/>
    </location>
</feature>
<feature type="domain" description="Phlebovirus glycoprotein G2 fusion" evidence="2">
    <location>
        <begin position="1"/>
        <end position="110"/>
    </location>
</feature>
<evidence type="ECO:0000313" key="4">
    <source>
        <dbReference type="Proteomes" id="UP000271162"/>
    </source>
</evidence>
<gene>
    <name evidence="3" type="ORF">NBR_LOCUS2180</name>
</gene>